<keyword evidence="3" id="KW-1185">Reference proteome</keyword>
<dbReference type="EMBL" id="VSWC01000106">
    <property type="protein sequence ID" value="KAA1085492.1"/>
    <property type="molecule type" value="Genomic_DNA"/>
</dbReference>
<dbReference type="Proteomes" id="UP000324748">
    <property type="component" value="Unassembled WGS sequence"/>
</dbReference>
<comment type="caution">
    <text evidence="2">The sequence shown here is derived from an EMBL/GenBank/DDBJ whole genome shotgun (WGS) entry which is preliminary data.</text>
</comment>
<proteinExistence type="predicted"/>
<evidence type="ECO:0000313" key="3">
    <source>
        <dbReference type="Proteomes" id="UP000324748"/>
    </source>
</evidence>
<dbReference type="AlphaFoldDB" id="A0A5B0N9U0"/>
<evidence type="ECO:0000313" key="2">
    <source>
        <dbReference type="EMBL" id="KAA1085492.1"/>
    </source>
</evidence>
<evidence type="ECO:0000256" key="1">
    <source>
        <dbReference type="SAM" id="MobiDB-lite"/>
    </source>
</evidence>
<name>A0A5B0N9U0_PUCGR</name>
<organism evidence="2 3">
    <name type="scientific">Puccinia graminis f. sp. tritici</name>
    <dbReference type="NCBI Taxonomy" id="56615"/>
    <lineage>
        <taxon>Eukaryota</taxon>
        <taxon>Fungi</taxon>
        <taxon>Dikarya</taxon>
        <taxon>Basidiomycota</taxon>
        <taxon>Pucciniomycotina</taxon>
        <taxon>Pucciniomycetes</taxon>
        <taxon>Pucciniales</taxon>
        <taxon>Pucciniaceae</taxon>
        <taxon>Puccinia</taxon>
    </lineage>
</organism>
<protein>
    <submittedName>
        <fullName evidence="2">Uncharacterized protein</fullName>
    </submittedName>
</protein>
<accession>A0A5B0N9U0</accession>
<reference evidence="2 3" key="1">
    <citation type="submission" date="2019-05" db="EMBL/GenBank/DDBJ databases">
        <title>Emergence of the Ug99 lineage of the wheat stem rust pathogen through somatic hybridization.</title>
        <authorList>
            <person name="Li F."/>
            <person name="Upadhyaya N.M."/>
            <person name="Sperschneider J."/>
            <person name="Matny O."/>
            <person name="Nguyen-Phuc H."/>
            <person name="Mago R."/>
            <person name="Raley C."/>
            <person name="Miller M.E."/>
            <person name="Silverstein K.A.T."/>
            <person name="Henningsen E."/>
            <person name="Hirsch C.D."/>
            <person name="Visser B."/>
            <person name="Pretorius Z.A."/>
            <person name="Steffenson B.J."/>
            <person name="Schwessinger B."/>
            <person name="Dodds P.N."/>
            <person name="Figueroa M."/>
        </authorList>
    </citation>
    <scope>NUCLEOTIDE SEQUENCE [LARGE SCALE GENOMIC DNA]</scope>
    <source>
        <strain evidence="2">21-0</strain>
    </source>
</reference>
<sequence>MSWMYRARQDRHDSPTAASGGGRAWHPDLSQRKAMRVDWTPTYESSAESPGRAQILFLHDDKNGDRTYDDWLPMDIACIDQYTLFSCAIFSSRLSGPTKPLDPRSSSDSLLKEAHLFSDPSFPPPPWEDF</sequence>
<feature type="region of interest" description="Disordered" evidence="1">
    <location>
        <begin position="1"/>
        <end position="29"/>
    </location>
</feature>
<gene>
    <name evidence="2" type="ORF">PGT21_008999</name>
</gene>